<keyword evidence="2" id="KW-1185">Reference proteome</keyword>
<name>A0A0D6NH38_9PROT</name>
<reference evidence="1 2" key="1">
    <citation type="submission" date="2012-11" db="EMBL/GenBank/DDBJ databases">
        <title>Whole genome sequence of Acetobacter orientalis 21F-2.</title>
        <authorList>
            <person name="Azuma Y."/>
            <person name="Higashiura N."/>
            <person name="Hirakawa H."/>
            <person name="Matsushita K."/>
        </authorList>
    </citation>
    <scope>NUCLEOTIDE SEQUENCE [LARGE SCALE GENOMIC DNA]</scope>
    <source>
        <strain evidence="1 2">21F-2</strain>
    </source>
</reference>
<evidence type="ECO:0000313" key="1">
    <source>
        <dbReference type="EMBL" id="GAN65334.1"/>
    </source>
</evidence>
<dbReference type="EMBL" id="BAMX01000007">
    <property type="protein sequence ID" value="GAN65334.1"/>
    <property type="molecule type" value="Genomic_DNA"/>
</dbReference>
<dbReference type="Proteomes" id="UP000032670">
    <property type="component" value="Unassembled WGS sequence"/>
</dbReference>
<gene>
    <name evidence="1" type="ORF">Abor_007_082</name>
</gene>
<proteinExistence type="predicted"/>
<sequence>MLPVKTHENGAARALVVTCPLVPYQSAGMFYRQRDIKPGTQKRWVSV</sequence>
<comment type="caution">
    <text evidence="1">The sequence shown here is derived from an EMBL/GenBank/DDBJ whole genome shotgun (WGS) entry which is preliminary data.</text>
</comment>
<evidence type="ECO:0000313" key="2">
    <source>
        <dbReference type="Proteomes" id="UP000032670"/>
    </source>
</evidence>
<accession>A0A6N3T0S7</accession>
<accession>A0A0D6NH38</accession>
<protein>
    <submittedName>
        <fullName evidence="1">Uncharacterized protein</fullName>
    </submittedName>
</protein>
<dbReference type="STRING" id="1231341.Abor_007_082"/>
<dbReference type="AlphaFoldDB" id="A0A0D6NH38"/>
<organism evidence="1 2">
    <name type="scientific">Acetobacter orientalis</name>
    <dbReference type="NCBI Taxonomy" id="146474"/>
    <lineage>
        <taxon>Bacteria</taxon>
        <taxon>Pseudomonadati</taxon>
        <taxon>Pseudomonadota</taxon>
        <taxon>Alphaproteobacteria</taxon>
        <taxon>Acetobacterales</taxon>
        <taxon>Acetobacteraceae</taxon>
        <taxon>Acetobacter</taxon>
    </lineage>
</organism>